<dbReference type="STRING" id="767817.Desgi_2241"/>
<proteinExistence type="predicted"/>
<dbReference type="AlphaFoldDB" id="R4KGE7"/>
<dbReference type="PROSITE" id="PS51832">
    <property type="entry name" value="HD_GYP"/>
    <property type="match status" value="1"/>
</dbReference>
<feature type="transmembrane region" description="Helical" evidence="1">
    <location>
        <begin position="12"/>
        <end position="32"/>
    </location>
</feature>
<dbReference type="PANTHER" id="PTHR43155:SF2">
    <property type="entry name" value="CYCLIC DI-GMP PHOSPHODIESTERASE PA4108"/>
    <property type="match status" value="1"/>
</dbReference>
<evidence type="ECO:0000313" key="4">
    <source>
        <dbReference type="Proteomes" id="UP000013520"/>
    </source>
</evidence>
<keyword evidence="4" id="KW-1185">Reference proteome</keyword>
<evidence type="ECO:0000313" key="3">
    <source>
        <dbReference type="EMBL" id="AGL01669.1"/>
    </source>
</evidence>
<dbReference type="CDD" id="cd00077">
    <property type="entry name" value="HDc"/>
    <property type="match status" value="1"/>
</dbReference>
<accession>R4KGE7</accession>
<gene>
    <name evidence="3" type="ORF">Desgi_2241</name>
</gene>
<evidence type="ECO:0000256" key="1">
    <source>
        <dbReference type="SAM" id="Phobius"/>
    </source>
</evidence>
<sequence>MPMQKGNSWIVACRVVTAIVSSFIFLEGGIFIKLSTSYLLPGMILERPLYGQSGELLLRKGSVLTAQSIMAMRRAGVLAVRVTSSFETERGDELNEVIQLNALKAVKEWNKSFDKKIFATLLKTIEDIIDEILSGKVVIGSLSEICLADTYTYTHSIDVAILAIAIGVKMGFHRKKLICLGVGSILHDLGKTKIPNEILNKPGKLTPDEFSIIQKHPVYGYETIKEHDINRISAEIVLNHHERYNGSGYPNGLHSNEINELAYICAIADVYSAMTADRVYRKALPPHEAYEMIMVSGEINFTPVTVEAFLKCIVPYPVGSIVYLSNGHIAQIYRQNPGLVFRPVVKLLSTGEEINLGIENNIVIKGLVPQENIRQFAMEGGAANVSLSTACKPAGNS</sequence>
<dbReference type="KEGG" id="dgi:Desgi_2241"/>
<dbReference type="EMBL" id="CP003273">
    <property type="protein sequence ID" value="AGL01669.1"/>
    <property type="molecule type" value="Genomic_DNA"/>
</dbReference>
<organism evidence="3 4">
    <name type="scientific">Desulfoscipio gibsoniae DSM 7213</name>
    <dbReference type="NCBI Taxonomy" id="767817"/>
    <lineage>
        <taxon>Bacteria</taxon>
        <taxon>Bacillati</taxon>
        <taxon>Bacillota</taxon>
        <taxon>Clostridia</taxon>
        <taxon>Eubacteriales</taxon>
        <taxon>Desulfallaceae</taxon>
        <taxon>Desulfoscipio</taxon>
    </lineage>
</organism>
<dbReference type="Pfam" id="PF13487">
    <property type="entry name" value="HD_5"/>
    <property type="match status" value="1"/>
</dbReference>
<dbReference type="Gene3D" id="1.10.3210.10">
    <property type="entry name" value="Hypothetical protein af1432"/>
    <property type="match status" value="1"/>
</dbReference>
<evidence type="ECO:0000259" key="2">
    <source>
        <dbReference type="PROSITE" id="PS51832"/>
    </source>
</evidence>
<dbReference type="SUPFAM" id="SSF109604">
    <property type="entry name" value="HD-domain/PDEase-like"/>
    <property type="match status" value="1"/>
</dbReference>
<name>R4KGE7_9FIRM</name>
<keyword evidence="1" id="KW-0472">Membrane</keyword>
<dbReference type="NCBIfam" id="TIGR00277">
    <property type="entry name" value="HDIG"/>
    <property type="match status" value="1"/>
</dbReference>
<dbReference type="eggNOG" id="COG2206">
    <property type="taxonomic scope" value="Bacteria"/>
</dbReference>
<dbReference type="SMART" id="SM00471">
    <property type="entry name" value="HDc"/>
    <property type="match status" value="1"/>
</dbReference>
<dbReference type="HOGENOM" id="CLU_000445_92_1_9"/>
<keyword evidence="1" id="KW-0812">Transmembrane</keyword>
<dbReference type="PANTHER" id="PTHR43155">
    <property type="entry name" value="CYCLIC DI-GMP PHOSPHODIESTERASE PA4108-RELATED"/>
    <property type="match status" value="1"/>
</dbReference>
<dbReference type="InterPro" id="IPR037522">
    <property type="entry name" value="HD_GYP_dom"/>
</dbReference>
<feature type="domain" description="HD-GYP" evidence="2">
    <location>
        <begin position="130"/>
        <end position="325"/>
    </location>
</feature>
<keyword evidence="1" id="KW-1133">Transmembrane helix</keyword>
<protein>
    <submittedName>
        <fullName evidence="3">Putative domain HDIG-containing protein</fullName>
    </submittedName>
</protein>
<dbReference type="InterPro" id="IPR006675">
    <property type="entry name" value="HDIG_dom"/>
</dbReference>
<dbReference type="Proteomes" id="UP000013520">
    <property type="component" value="Chromosome"/>
</dbReference>
<dbReference type="InterPro" id="IPR003607">
    <property type="entry name" value="HD/PDEase_dom"/>
</dbReference>
<reference evidence="3 4" key="1">
    <citation type="submission" date="2012-01" db="EMBL/GenBank/DDBJ databases">
        <title>Complete sequence of Desulfotomaculum gibsoniae DSM 7213.</title>
        <authorList>
            <consortium name="US DOE Joint Genome Institute"/>
            <person name="Lucas S."/>
            <person name="Han J."/>
            <person name="Lapidus A."/>
            <person name="Cheng J.-F."/>
            <person name="Goodwin L."/>
            <person name="Pitluck S."/>
            <person name="Peters L."/>
            <person name="Ovchinnikova G."/>
            <person name="Teshima H."/>
            <person name="Detter J.C."/>
            <person name="Han C."/>
            <person name="Tapia R."/>
            <person name="Land M."/>
            <person name="Hauser L."/>
            <person name="Kyrpides N."/>
            <person name="Ivanova N."/>
            <person name="Pagani I."/>
            <person name="Parshina S."/>
            <person name="Plugge C."/>
            <person name="Muyzer G."/>
            <person name="Kuever J."/>
            <person name="Ivanova A."/>
            <person name="Nazina T."/>
            <person name="Klenk H.-P."/>
            <person name="Brambilla E."/>
            <person name="Spring S."/>
            <person name="Stams A.F."/>
            <person name="Woyke T."/>
        </authorList>
    </citation>
    <scope>NUCLEOTIDE SEQUENCE [LARGE SCALE GENOMIC DNA]</scope>
    <source>
        <strain evidence="3 4">DSM 7213</strain>
    </source>
</reference>